<comment type="caution">
    <text evidence="1">The sequence shown here is derived from an EMBL/GenBank/DDBJ whole genome shotgun (WGS) entry which is preliminary data.</text>
</comment>
<accession>A0A364L0C2</accession>
<sequence>MCRKATCATCRASALLPPVITPFLLPFWEGFGRTNICKDKATWWGCGQHIPVVFESIPENDWCVCAPKVTVEGKEYPPKGTVAN</sequence>
<dbReference type="AlphaFoldDB" id="A0A364L0C2"/>
<evidence type="ECO:0000313" key="2">
    <source>
        <dbReference type="Proteomes" id="UP000249363"/>
    </source>
</evidence>
<protein>
    <submittedName>
        <fullName evidence="1">Uncharacterized protein</fullName>
    </submittedName>
</protein>
<reference evidence="1 2" key="1">
    <citation type="journal article" date="2017" name="Biotechnol. Biofuels">
        <title>Differential beta-glucosidase expression as a function of carbon source availability in Talaromyces amestolkiae: a genomic and proteomic approach.</title>
        <authorList>
            <person name="de Eugenio L.I."/>
            <person name="Mendez-Liter J.A."/>
            <person name="Nieto-Dominguez M."/>
            <person name="Alonso L."/>
            <person name="Gil-Munoz J."/>
            <person name="Barriuso J."/>
            <person name="Prieto A."/>
            <person name="Martinez M.J."/>
        </authorList>
    </citation>
    <scope>NUCLEOTIDE SEQUENCE [LARGE SCALE GENOMIC DNA]</scope>
    <source>
        <strain evidence="1 2">CIB</strain>
    </source>
</reference>
<gene>
    <name evidence="1" type="ORF">BHQ10_005257</name>
</gene>
<organism evidence="1 2">
    <name type="scientific">Talaromyces amestolkiae</name>
    <dbReference type="NCBI Taxonomy" id="1196081"/>
    <lineage>
        <taxon>Eukaryota</taxon>
        <taxon>Fungi</taxon>
        <taxon>Dikarya</taxon>
        <taxon>Ascomycota</taxon>
        <taxon>Pezizomycotina</taxon>
        <taxon>Eurotiomycetes</taxon>
        <taxon>Eurotiomycetidae</taxon>
        <taxon>Eurotiales</taxon>
        <taxon>Trichocomaceae</taxon>
        <taxon>Talaromyces</taxon>
        <taxon>Talaromyces sect. Talaromyces</taxon>
    </lineage>
</organism>
<dbReference type="GeneID" id="63794473"/>
<proteinExistence type="predicted"/>
<name>A0A364L0C2_TALAM</name>
<dbReference type="RefSeq" id="XP_040733761.1">
    <property type="nucleotide sequence ID" value="XM_040877713.1"/>
</dbReference>
<evidence type="ECO:0000313" key="1">
    <source>
        <dbReference type="EMBL" id="RAO69245.1"/>
    </source>
</evidence>
<keyword evidence="2" id="KW-1185">Reference proteome</keyword>
<dbReference type="OrthoDB" id="88410at2759"/>
<dbReference type="EMBL" id="MIKG01000009">
    <property type="protein sequence ID" value="RAO69245.1"/>
    <property type="molecule type" value="Genomic_DNA"/>
</dbReference>
<dbReference type="Proteomes" id="UP000249363">
    <property type="component" value="Unassembled WGS sequence"/>
</dbReference>